<protein>
    <submittedName>
        <fullName evidence="2">Tripartite tricarboxylate transporter substrate-binding protein</fullName>
    </submittedName>
</protein>
<dbReference type="Gene3D" id="3.40.190.150">
    <property type="entry name" value="Bordetella uptake gene, domain 1"/>
    <property type="match status" value="1"/>
</dbReference>
<dbReference type="SUPFAM" id="SSF53850">
    <property type="entry name" value="Periplasmic binding protein-like II"/>
    <property type="match status" value="1"/>
</dbReference>
<reference evidence="2 3" key="1">
    <citation type="journal article" date="2019" name="Int. J. Syst. Evol. Microbiol.">
        <title>The Global Catalogue of Microorganisms (GCM) 10K type strain sequencing project: providing services to taxonomists for standard genome sequencing and annotation.</title>
        <authorList>
            <consortium name="The Broad Institute Genomics Platform"/>
            <consortium name="The Broad Institute Genome Sequencing Center for Infectious Disease"/>
            <person name="Wu L."/>
            <person name="Ma J."/>
        </authorList>
    </citation>
    <scope>NUCLEOTIDE SEQUENCE [LARGE SCALE GENOMIC DNA]</scope>
    <source>
        <strain evidence="2 3">JCM 3380</strain>
    </source>
</reference>
<dbReference type="InterPro" id="IPR005064">
    <property type="entry name" value="BUG"/>
</dbReference>
<keyword evidence="3" id="KW-1185">Reference proteome</keyword>
<organism evidence="2 3">
    <name type="scientific">Saccharothrix mutabilis subsp. mutabilis</name>
    <dbReference type="NCBI Taxonomy" id="66855"/>
    <lineage>
        <taxon>Bacteria</taxon>
        <taxon>Bacillati</taxon>
        <taxon>Actinomycetota</taxon>
        <taxon>Actinomycetes</taxon>
        <taxon>Pseudonocardiales</taxon>
        <taxon>Pseudonocardiaceae</taxon>
        <taxon>Saccharothrix</taxon>
    </lineage>
</organism>
<dbReference type="Pfam" id="PF03401">
    <property type="entry name" value="TctC"/>
    <property type="match status" value="1"/>
</dbReference>
<proteinExistence type="inferred from homology"/>
<evidence type="ECO:0000313" key="2">
    <source>
        <dbReference type="EMBL" id="GAA0222920.1"/>
    </source>
</evidence>
<comment type="caution">
    <text evidence="2">The sequence shown here is derived from an EMBL/GenBank/DDBJ whole genome shotgun (WGS) entry which is preliminary data.</text>
</comment>
<dbReference type="PANTHER" id="PTHR42928:SF3">
    <property type="entry name" value="UPF0065 PROTEIN YFLP"/>
    <property type="match status" value="1"/>
</dbReference>
<dbReference type="PIRSF" id="PIRSF017082">
    <property type="entry name" value="YflP"/>
    <property type="match status" value="1"/>
</dbReference>
<name>A0ABN0TJ18_9PSEU</name>
<dbReference type="CDD" id="cd07012">
    <property type="entry name" value="PBP2_Bug_TTT"/>
    <property type="match status" value="1"/>
</dbReference>
<dbReference type="InterPro" id="IPR042100">
    <property type="entry name" value="Bug_dom1"/>
</dbReference>
<evidence type="ECO:0000313" key="3">
    <source>
        <dbReference type="Proteomes" id="UP001500416"/>
    </source>
</evidence>
<dbReference type="Proteomes" id="UP001500416">
    <property type="component" value="Unassembled WGS sequence"/>
</dbReference>
<gene>
    <name evidence="2" type="ORF">GCM10010492_21340</name>
</gene>
<dbReference type="PANTHER" id="PTHR42928">
    <property type="entry name" value="TRICARBOXYLATE-BINDING PROTEIN"/>
    <property type="match status" value="1"/>
</dbReference>
<dbReference type="EMBL" id="BAAABU010000003">
    <property type="protein sequence ID" value="GAA0222920.1"/>
    <property type="molecule type" value="Genomic_DNA"/>
</dbReference>
<evidence type="ECO:0000256" key="1">
    <source>
        <dbReference type="ARBA" id="ARBA00006987"/>
    </source>
</evidence>
<sequence>MPYRAGAPLLPFPPNQGDDAPVGTWRHSMAAQHTRLVAAVVAAGLVLAGCGGGAKSASGEITKLEIMAPADPGGGWDQTARAIQAAVTGGGLVKSAQVSNVGGAGGTVGLQKLATEKSESYLMVTGLVMVGAVETNGVDKRLEDTTPIARLTAEEEVVVVPADSPHQSIEDLLKAVEEKGQGVSITGGSAGGTDHILAAMLLKAKGIDPAKLNYVPYSGGGESLAALLGKKVDAGISGVGEYKEQIKAGKLRALGTSGANPHPDLNVPTFKNLGTGVELINWRGVVAPGSISPAAKERLVKLITDMHAGPQWQEELKKKGWTDTFLTGHEFSKFLTVEIGRIKPVLQDIGLVK</sequence>
<comment type="similarity">
    <text evidence="1">Belongs to the UPF0065 (bug) family.</text>
</comment>
<dbReference type="Gene3D" id="3.40.190.10">
    <property type="entry name" value="Periplasmic binding protein-like II"/>
    <property type="match status" value="1"/>
</dbReference>
<accession>A0ABN0TJ18</accession>